<name>M4BUS5_HYAAE</name>
<evidence type="ECO:0000313" key="2">
    <source>
        <dbReference type="Proteomes" id="UP000011713"/>
    </source>
</evidence>
<dbReference type="InParanoid" id="M4BUS5"/>
<evidence type="ECO:0000313" key="1">
    <source>
        <dbReference type="EnsemblProtists" id="HpaP810264"/>
    </source>
</evidence>
<accession>M4BUS5</accession>
<dbReference type="VEuPathDB" id="FungiDB:HpaG810264"/>
<dbReference type="EnsemblProtists" id="HpaT810264">
    <property type="protein sequence ID" value="HpaP810264"/>
    <property type="gene ID" value="HpaG810264"/>
</dbReference>
<dbReference type="EMBL" id="JH597949">
    <property type="status" value="NOT_ANNOTATED_CDS"/>
    <property type="molecule type" value="Genomic_DNA"/>
</dbReference>
<dbReference type="AlphaFoldDB" id="M4BUS5"/>
<protein>
    <submittedName>
        <fullName evidence="1">Uncharacterized protein</fullName>
    </submittedName>
</protein>
<organism evidence="1 2">
    <name type="scientific">Hyaloperonospora arabidopsidis (strain Emoy2)</name>
    <name type="common">Downy mildew agent</name>
    <name type="synonym">Peronospora arabidopsidis</name>
    <dbReference type="NCBI Taxonomy" id="559515"/>
    <lineage>
        <taxon>Eukaryota</taxon>
        <taxon>Sar</taxon>
        <taxon>Stramenopiles</taxon>
        <taxon>Oomycota</taxon>
        <taxon>Peronosporomycetes</taxon>
        <taxon>Peronosporales</taxon>
        <taxon>Peronosporaceae</taxon>
        <taxon>Hyaloperonospora</taxon>
    </lineage>
</organism>
<dbReference type="Proteomes" id="UP000011713">
    <property type="component" value="Unassembled WGS sequence"/>
</dbReference>
<proteinExistence type="predicted"/>
<sequence>MYEGQVTIDYKTAWKTGASAIQVQGEHFVVRMSTAGLPSFRPKKFECLISSKCGEQALILRRVHCVRSDFVVSSFSVRS</sequence>
<reference evidence="1" key="2">
    <citation type="submission" date="2015-06" db="UniProtKB">
        <authorList>
            <consortium name="EnsemblProtists"/>
        </authorList>
    </citation>
    <scope>IDENTIFICATION</scope>
    <source>
        <strain evidence="1">Emoy2</strain>
    </source>
</reference>
<reference evidence="2" key="1">
    <citation type="journal article" date="2010" name="Science">
        <title>Signatures of adaptation to obligate biotrophy in the Hyaloperonospora arabidopsidis genome.</title>
        <authorList>
            <person name="Baxter L."/>
            <person name="Tripathy S."/>
            <person name="Ishaque N."/>
            <person name="Boot N."/>
            <person name="Cabral A."/>
            <person name="Kemen E."/>
            <person name="Thines M."/>
            <person name="Ah-Fong A."/>
            <person name="Anderson R."/>
            <person name="Badejoko W."/>
            <person name="Bittner-Eddy P."/>
            <person name="Boore J.L."/>
            <person name="Chibucos M.C."/>
            <person name="Coates M."/>
            <person name="Dehal P."/>
            <person name="Delehaunty K."/>
            <person name="Dong S."/>
            <person name="Downton P."/>
            <person name="Dumas B."/>
            <person name="Fabro G."/>
            <person name="Fronick C."/>
            <person name="Fuerstenberg S.I."/>
            <person name="Fulton L."/>
            <person name="Gaulin E."/>
            <person name="Govers F."/>
            <person name="Hughes L."/>
            <person name="Humphray S."/>
            <person name="Jiang R.H."/>
            <person name="Judelson H."/>
            <person name="Kamoun S."/>
            <person name="Kyung K."/>
            <person name="Meijer H."/>
            <person name="Minx P."/>
            <person name="Morris P."/>
            <person name="Nelson J."/>
            <person name="Phuntumart V."/>
            <person name="Qutob D."/>
            <person name="Rehmany A."/>
            <person name="Rougon-Cardoso A."/>
            <person name="Ryden P."/>
            <person name="Torto-Alalibo T."/>
            <person name="Studholme D."/>
            <person name="Wang Y."/>
            <person name="Win J."/>
            <person name="Wood J."/>
            <person name="Clifton S.W."/>
            <person name="Rogers J."/>
            <person name="Van den Ackerveken G."/>
            <person name="Jones J.D."/>
            <person name="McDowell J.M."/>
            <person name="Beynon J."/>
            <person name="Tyler B.M."/>
        </authorList>
    </citation>
    <scope>NUCLEOTIDE SEQUENCE [LARGE SCALE GENOMIC DNA]</scope>
    <source>
        <strain evidence="2">Emoy2</strain>
    </source>
</reference>
<dbReference type="HOGENOM" id="CLU_2611119_0_0_1"/>
<keyword evidence="2" id="KW-1185">Reference proteome</keyword>